<evidence type="ECO:0000256" key="1">
    <source>
        <dbReference type="SAM" id="MobiDB-lite"/>
    </source>
</evidence>
<keyword evidence="3" id="KW-1185">Reference proteome</keyword>
<comment type="caution">
    <text evidence="2">The sequence shown here is derived from an EMBL/GenBank/DDBJ whole genome shotgun (WGS) entry which is preliminary data.</text>
</comment>
<dbReference type="EMBL" id="MU854360">
    <property type="protein sequence ID" value="KAK4041278.1"/>
    <property type="molecule type" value="Genomic_DNA"/>
</dbReference>
<dbReference type="AlphaFoldDB" id="A0AAN6PJK6"/>
<organism evidence="2 3">
    <name type="scientific">Parachaetomium inaequale</name>
    <dbReference type="NCBI Taxonomy" id="2588326"/>
    <lineage>
        <taxon>Eukaryota</taxon>
        <taxon>Fungi</taxon>
        <taxon>Dikarya</taxon>
        <taxon>Ascomycota</taxon>
        <taxon>Pezizomycotina</taxon>
        <taxon>Sordariomycetes</taxon>
        <taxon>Sordariomycetidae</taxon>
        <taxon>Sordariales</taxon>
        <taxon>Chaetomiaceae</taxon>
        <taxon>Parachaetomium</taxon>
    </lineage>
</organism>
<evidence type="ECO:0000313" key="3">
    <source>
        <dbReference type="Proteomes" id="UP001303115"/>
    </source>
</evidence>
<proteinExistence type="predicted"/>
<gene>
    <name evidence="2" type="ORF">C8A01DRAFT_34690</name>
</gene>
<name>A0AAN6PJK6_9PEZI</name>
<reference evidence="3" key="1">
    <citation type="journal article" date="2023" name="Mol. Phylogenet. Evol.">
        <title>Genome-scale phylogeny and comparative genomics of the fungal order Sordariales.</title>
        <authorList>
            <person name="Hensen N."/>
            <person name="Bonometti L."/>
            <person name="Westerberg I."/>
            <person name="Brannstrom I.O."/>
            <person name="Guillou S."/>
            <person name="Cros-Aarteil S."/>
            <person name="Calhoun S."/>
            <person name="Haridas S."/>
            <person name="Kuo A."/>
            <person name="Mondo S."/>
            <person name="Pangilinan J."/>
            <person name="Riley R."/>
            <person name="LaButti K."/>
            <person name="Andreopoulos B."/>
            <person name="Lipzen A."/>
            <person name="Chen C."/>
            <person name="Yan M."/>
            <person name="Daum C."/>
            <person name="Ng V."/>
            <person name="Clum A."/>
            <person name="Steindorff A."/>
            <person name="Ohm R.A."/>
            <person name="Martin F."/>
            <person name="Silar P."/>
            <person name="Natvig D.O."/>
            <person name="Lalanne C."/>
            <person name="Gautier V."/>
            <person name="Ament-Velasquez S.L."/>
            <person name="Kruys A."/>
            <person name="Hutchinson M.I."/>
            <person name="Powell A.J."/>
            <person name="Barry K."/>
            <person name="Miller A.N."/>
            <person name="Grigoriev I.V."/>
            <person name="Debuchy R."/>
            <person name="Gladieux P."/>
            <person name="Hiltunen Thoren M."/>
            <person name="Johannesson H."/>
        </authorList>
    </citation>
    <scope>NUCLEOTIDE SEQUENCE [LARGE SCALE GENOMIC DNA]</scope>
    <source>
        <strain evidence="3">CBS 284.82</strain>
    </source>
</reference>
<evidence type="ECO:0000313" key="2">
    <source>
        <dbReference type="EMBL" id="KAK4041278.1"/>
    </source>
</evidence>
<sequence length="133" mass="14448">MPKEDAVEHLLRGIGAWVESVPDYAMDSPETILVAPLSGETSDETQDPWLLRQVLTIASLGNLGRERIMNMFLAYPSPWSPLQVHYSPEHGSADNEGWAASDTEHRYDNGDGSWSCGYLEPVASGESAGSGRG</sequence>
<dbReference type="Proteomes" id="UP001303115">
    <property type="component" value="Unassembled WGS sequence"/>
</dbReference>
<accession>A0AAN6PJK6</accession>
<feature type="region of interest" description="Disordered" evidence="1">
    <location>
        <begin position="86"/>
        <end position="106"/>
    </location>
</feature>
<protein>
    <submittedName>
        <fullName evidence="2">Uncharacterized protein</fullName>
    </submittedName>
</protein>